<dbReference type="Pfam" id="PF13501">
    <property type="entry name" value="SoxY"/>
    <property type="match status" value="1"/>
</dbReference>
<dbReference type="EMBL" id="CP022579">
    <property type="protein sequence ID" value="QEL64168.1"/>
    <property type="molecule type" value="Genomic_DNA"/>
</dbReference>
<dbReference type="AlphaFoldDB" id="A0A5C1E7G6"/>
<evidence type="ECO:0000313" key="3">
    <source>
        <dbReference type="Proteomes" id="UP000323671"/>
    </source>
</evidence>
<feature type="domain" description="Ig-like SoxY" evidence="1">
    <location>
        <begin position="56"/>
        <end position="157"/>
    </location>
</feature>
<dbReference type="Gene3D" id="2.60.40.2470">
    <property type="entry name" value="SoxY domain"/>
    <property type="match status" value="1"/>
</dbReference>
<dbReference type="RefSeq" id="WP_342780112.1">
    <property type="nucleotide sequence ID" value="NZ_CP022579.1"/>
</dbReference>
<dbReference type="InterPro" id="IPR006311">
    <property type="entry name" value="TAT_signal"/>
</dbReference>
<dbReference type="PROSITE" id="PS51318">
    <property type="entry name" value="TAT"/>
    <property type="match status" value="1"/>
</dbReference>
<gene>
    <name evidence="2" type="primary">soxY</name>
    <name evidence="2" type="ORF">OTERR_06920</name>
</gene>
<accession>A0A5C1E7G6</accession>
<keyword evidence="3" id="KW-1185">Reference proteome</keyword>
<dbReference type="InterPro" id="IPR016568">
    <property type="entry name" value="Sulphur_oxidation_SoxY"/>
</dbReference>
<organism evidence="2 3">
    <name type="scientific">Oryzomicrobium terrae</name>
    <dbReference type="NCBI Taxonomy" id="1735038"/>
    <lineage>
        <taxon>Bacteria</taxon>
        <taxon>Pseudomonadati</taxon>
        <taxon>Pseudomonadota</taxon>
        <taxon>Betaproteobacteria</taxon>
        <taxon>Rhodocyclales</taxon>
        <taxon>Rhodocyclaceae</taxon>
        <taxon>Oryzomicrobium</taxon>
    </lineage>
</organism>
<reference evidence="2 3" key="1">
    <citation type="submission" date="2017-07" db="EMBL/GenBank/DDBJ databases">
        <title>Complete genome sequence of Oryzomicrobium terrae TPP412.</title>
        <authorList>
            <person name="Chiu L.-W."/>
            <person name="Lo K.-J."/>
            <person name="Tsai Y.-M."/>
            <person name="Lin S.-S."/>
            <person name="Kuo C.-H."/>
            <person name="Liu C.-T."/>
        </authorList>
    </citation>
    <scope>NUCLEOTIDE SEQUENCE [LARGE SCALE GENOMIC DNA]</scope>
    <source>
        <strain evidence="2 3">TPP412</strain>
    </source>
</reference>
<dbReference type="InterPro" id="IPR032711">
    <property type="entry name" value="SoxY"/>
</dbReference>
<dbReference type="KEGG" id="otr:OTERR_06920"/>
<evidence type="ECO:0000259" key="1">
    <source>
        <dbReference type="Pfam" id="PF13501"/>
    </source>
</evidence>
<sequence length="159" mass="16561">MSMNEMNARRDAMKKMGGMGFLGLLAAAGMITPQMALAAWNKGAFEAKTLADTLKALGAGTPVESKDVVLNAPDIAENGAVVPVSVTSNLPKSQQVAILVEKNPNALTAQFTIPEGTEASITTRVKMGQTSDVYALVKSDGKFYIAKKEIKVTLGGCGG</sequence>
<dbReference type="Proteomes" id="UP000323671">
    <property type="component" value="Chromosome"/>
</dbReference>
<dbReference type="PIRSF" id="PIRSF010312">
    <property type="entry name" value="Sulphur_oxidation_SoxY"/>
    <property type="match status" value="1"/>
</dbReference>
<dbReference type="InterPro" id="IPR038162">
    <property type="entry name" value="SoxY_sf"/>
</dbReference>
<dbReference type="NCBIfam" id="TIGR04488">
    <property type="entry name" value="SoxY_true_GGCGG"/>
    <property type="match status" value="1"/>
</dbReference>
<protein>
    <submittedName>
        <fullName evidence="2">Sulfur covalently-binding protein</fullName>
    </submittedName>
</protein>
<proteinExistence type="predicted"/>
<evidence type="ECO:0000313" key="2">
    <source>
        <dbReference type="EMBL" id="QEL64168.1"/>
    </source>
</evidence>
<name>A0A5C1E7G6_9RHOO</name>